<reference evidence="3" key="1">
    <citation type="submission" date="2016-10" db="EMBL/GenBank/DDBJ databases">
        <authorList>
            <person name="Varghese N."/>
            <person name="Submissions S."/>
        </authorList>
    </citation>
    <scope>NUCLEOTIDE SEQUENCE [LARGE SCALE GENOMIC DNA]</scope>
    <source>
        <strain evidence="3">ES.061</strain>
    </source>
</reference>
<dbReference type="AlphaFoldDB" id="A0A1H4Q652"/>
<keyword evidence="3" id="KW-1185">Reference proteome</keyword>
<dbReference type="InterPro" id="IPR036388">
    <property type="entry name" value="WH-like_DNA-bd_sf"/>
</dbReference>
<dbReference type="EMBL" id="FNSL01000002">
    <property type="protein sequence ID" value="SEC14912.1"/>
    <property type="molecule type" value="Genomic_DNA"/>
</dbReference>
<dbReference type="InterPro" id="IPR036390">
    <property type="entry name" value="WH_DNA-bd_sf"/>
</dbReference>
<evidence type="ECO:0000313" key="3">
    <source>
        <dbReference type="Proteomes" id="UP000199064"/>
    </source>
</evidence>
<dbReference type="SUPFAM" id="SSF53067">
    <property type="entry name" value="Actin-like ATPase domain"/>
    <property type="match status" value="1"/>
</dbReference>
<comment type="similarity">
    <text evidence="1">Belongs to the ROK (NagC/XylR) family.</text>
</comment>
<organism evidence="2 3">
    <name type="scientific">Nitratireductor aquibiodomus</name>
    <dbReference type="NCBI Taxonomy" id="204799"/>
    <lineage>
        <taxon>Bacteria</taxon>
        <taxon>Pseudomonadati</taxon>
        <taxon>Pseudomonadota</taxon>
        <taxon>Alphaproteobacteria</taxon>
        <taxon>Hyphomicrobiales</taxon>
        <taxon>Phyllobacteriaceae</taxon>
        <taxon>Nitratireductor</taxon>
    </lineage>
</organism>
<accession>A0A1H4Q652</accession>
<dbReference type="SUPFAM" id="SSF46785">
    <property type="entry name" value="Winged helix' DNA-binding domain"/>
    <property type="match status" value="1"/>
</dbReference>
<dbReference type="GO" id="GO:0016301">
    <property type="term" value="F:kinase activity"/>
    <property type="evidence" value="ECO:0007669"/>
    <property type="project" value="UniProtKB-KW"/>
</dbReference>
<dbReference type="PANTHER" id="PTHR18964">
    <property type="entry name" value="ROK (REPRESSOR, ORF, KINASE) FAMILY"/>
    <property type="match status" value="1"/>
</dbReference>
<protein>
    <submittedName>
        <fullName evidence="2">Sugar kinase of the NBD/HSP70 family, may contain an N-terminal HTH domain</fullName>
    </submittedName>
</protein>
<evidence type="ECO:0000256" key="1">
    <source>
        <dbReference type="ARBA" id="ARBA00006479"/>
    </source>
</evidence>
<keyword evidence="2" id="KW-0808">Transferase</keyword>
<name>A0A1H4Q652_9HYPH</name>
<dbReference type="Gene3D" id="1.10.10.10">
    <property type="entry name" value="Winged helix-like DNA-binding domain superfamily/Winged helix DNA-binding domain"/>
    <property type="match status" value="1"/>
</dbReference>
<sequence>MAVNEAPRISRQFSLCMVMEAIVHCGPISRASIAKQTGLSKQTISEIARQLEEDGWIRETGRTQGHVGRSAVTYEIVPDAACIATVDLGGTKVRAAIADLSCQVLAEVTEPTDARGGVHVISQIARLCREAAAHNNIPYERLRMAVVGVPGVPDQERGRIVMSPNVTGFETLDVRAALAAELGVEIVLENDVNLAAIGEHWIGSVAGVDDLAYIAIGTGIGAGLMVGGDLVRGFGNAAGELGFLPFGTDPFEAESLKVGALERVTGTVGIRRRYRELSGHELDVPGIFDALGAGDVHARQVLDETARYVARAVAAICAITNPGKVVLGGSIGSRRELVERVRDLLPLCFPSPVELDVSELGSRVAIVGGAAVGLTHLHSTLFAGGVPGAEISLPPAKVVKLVEAAQ</sequence>
<dbReference type="Proteomes" id="UP000199064">
    <property type="component" value="Unassembled WGS sequence"/>
</dbReference>
<gene>
    <name evidence="2" type="ORF">SAMN05216452_3944</name>
</gene>
<evidence type="ECO:0000313" key="2">
    <source>
        <dbReference type="EMBL" id="SEC14912.1"/>
    </source>
</evidence>
<keyword evidence="2" id="KW-0418">Kinase</keyword>
<dbReference type="Gene3D" id="3.30.420.40">
    <property type="match status" value="2"/>
</dbReference>
<dbReference type="Pfam" id="PF00480">
    <property type="entry name" value="ROK"/>
    <property type="match status" value="1"/>
</dbReference>
<dbReference type="InterPro" id="IPR000600">
    <property type="entry name" value="ROK"/>
</dbReference>
<dbReference type="PANTHER" id="PTHR18964:SF149">
    <property type="entry name" value="BIFUNCTIONAL UDP-N-ACETYLGLUCOSAMINE 2-EPIMERASE_N-ACETYLMANNOSAMINE KINASE"/>
    <property type="match status" value="1"/>
</dbReference>
<proteinExistence type="inferred from homology"/>
<dbReference type="InterPro" id="IPR043129">
    <property type="entry name" value="ATPase_NBD"/>
</dbReference>
<dbReference type="RefSeq" id="WP_007010305.1">
    <property type="nucleotide sequence ID" value="NZ_FNSL01000002.1"/>
</dbReference>
<dbReference type="Pfam" id="PF13412">
    <property type="entry name" value="HTH_24"/>
    <property type="match status" value="1"/>
</dbReference>